<reference evidence="2" key="1">
    <citation type="submission" date="2023-08" db="EMBL/GenBank/DDBJ databases">
        <authorList>
            <person name="Audoor S."/>
            <person name="Bilcke G."/>
        </authorList>
    </citation>
    <scope>NUCLEOTIDE SEQUENCE</scope>
</reference>
<dbReference type="PANTHER" id="PTHR24362">
    <property type="entry name" value="SERINE/THREONINE-PROTEIN KINASE NEK"/>
    <property type="match status" value="1"/>
</dbReference>
<gene>
    <name evidence="2" type="ORF">CYCCA115_LOCUS17418</name>
</gene>
<evidence type="ECO:0000313" key="3">
    <source>
        <dbReference type="Proteomes" id="UP001295423"/>
    </source>
</evidence>
<dbReference type="SMART" id="SM00220">
    <property type="entry name" value="S_TKc"/>
    <property type="match status" value="1"/>
</dbReference>
<name>A0AAD2PW19_9STRA</name>
<protein>
    <recommendedName>
        <fullName evidence="1">Protein kinase domain-containing protein</fullName>
    </recommendedName>
</protein>
<dbReference type="Pfam" id="PF00069">
    <property type="entry name" value="Pkinase"/>
    <property type="match status" value="1"/>
</dbReference>
<comment type="caution">
    <text evidence="2">The sequence shown here is derived from an EMBL/GenBank/DDBJ whole genome shotgun (WGS) entry which is preliminary data.</text>
</comment>
<accession>A0AAD2PW19</accession>
<dbReference type="InterPro" id="IPR000719">
    <property type="entry name" value="Prot_kinase_dom"/>
</dbReference>
<dbReference type="AlphaFoldDB" id="A0AAD2PW19"/>
<evidence type="ECO:0000259" key="1">
    <source>
        <dbReference type="PROSITE" id="PS50011"/>
    </source>
</evidence>
<sequence length="398" mass="43442">MTKVLGAYPDNNKSPPQLNEWRVLSSGSIVGTVTGHPSISDGDVITTSPIQDPDAAAEHALVQTASGTTYQLLEPMEQDGTSTKSNVNSLVMGSAAFQEAASKLNLNMRAVGITQQYYLSGEPTPSTSGKSRIWEAYRADMDGVPAEPPLCVKISTNIEAVSREYENYQRLGFGGLSKDRFVKCFEYLPMAGYEEKLREQCALVLEMGSRDLKSFLDSRGRLQGSELLEACKAAAQCVQAVHLAGLVWTDIKTENFVVMANGEVKGIDLESAMPKGGNPVDYSPEACPPEFAVAFEEGEASKFILDYSYDIWSLGMLYLELASGKGVFDHKDANEITKLLKGLDKIPLDDLEGSGCDPNLRDLIDQCLQKDPRNRPSMSKLMAHPYLTRVAPSPFFLS</sequence>
<organism evidence="2 3">
    <name type="scientific">Cylindrotheca closterium</name>
    <dbReference type="NCBI Taxonomy" id="2856"/>
    <lineage>
        <taxon>Eukaryota</taxon>
        <taxon>Sar</taxon>
        <taxon>Stramenopiles</taxon>
        <taxon>Ochrophyta</taxon>
        <taxon>Bacillariophyta</taxon>
        <taxon>Bacillariophyceae</taxon>
        <taxon>Bacillariophycidae</taxon>
        <taxon>Bacillariales</taxon>
        <taxon>Bacillariaceae</taxon>
        <taxon>Cylindrotheca</taxon>
    </lineage>
</organism>
<dbReference type="PROSITE" id="PS50011">
    <property type="entry name" value="PROTEIN_KINASE_DOM"/>
    <property type="match status" value="1"/>
</dbReference>
<proteinExistence type="predicted"/>
<dbReference type="GO" id="GO:0005524">
    <property type="term" value="F:ATP binding"/>
    <property type="evidence" value="ECO:0007669"/>
    <property type="project" value="InterPro"/>
</dbReference>
<feature type="domain" description="Protein kinase" evidence="1">
    <location>
        <begin position="86"/>
        <end position="387"/>
    </location>
</feature>
<evidence type="ECO:0000313" key="2">
    <source>
        <dbReference type="EMBL" id="CAJ1958920.1"/>
    </source>
</evidence>
<dbReference type="Proteomes" id="UP001295423">
    <property type="component" value="Unassembled WGS sequence"/>
</dbReference>
<dbReference type="EMBL" id="CAKOGP040001980">
    <property type="protein sequence ID" value="CAJ1958920.1"/>
    <property type="molecule type" value="Genomic_DNA"/>
</dbReference>
<dbReference type="InterPro" id="IPR011009">
    <property type="entry name" value="Kinase-like_dom_sf"/>
</dbReference>
<dbReference type="PANTHER" id="PTHR24362:SF309">
    <property type="entry name" value="PROTEIN KINASE DOMAIN-CONTAINING PROTEIN"/>
    <property type="match status" value="1"/>
</dbReference>
<keyword evidence="3" id="KW-1185">Reference proteome</keyword>
<dbReference type="SUPFAM" id="SSF56112">
    <property type="entry name" value="Protein kinase-like (PK-like)"/>
    <property type="match status" value="1"/>
</dbReference>
<dbReference type="GO" id="GO:0004672">
    <property type="term" value="F:protein kinase activity"/>
    <property type="evidence" value="ECO:0007669"/>
    <property type="project" value="InterPro"/>
</dbReference>
<dbReference type="Gene3D" id="1.10.510.10">
    <property type="entry name" value="Transferase(Phosphotransferase) domain 1"/>
    <property type="match status" value="1"/>
</dbReference>